<dbReference type="OrthoDB" id="7871682at2"/>
<dbReference type="Proteomes" id="UP000199382">
    <property type="component" value="Unassembled WGS sequence"/>
</dbReference>
<accession>A0A1G9KBW6</accession>
<name>A0A1G9KBW6_9RHOB</name>
<proteinExistence type="predicted"/>
<reference evidence="1 2" key="1">
    <citation type="submission" date="2016-10" db="EMBL/GenBank/DDBJ databases">
        <authorList>
            <person name="de Groot N.N."/>
        </authorList>
    </citation>
    <scope>NUCLEOTIDE SEQUENCE [LARGE SCALE GENOMIC DNA]</scope>
    <source>
        <strain evidence="1 2">DSM 25294</strain>
    </source>
</reference>
<dbReference type="EMBL" id="FNEK01000087">
    <property type="protein sequence ID" value="SDL46763.1"/>
    <property type="molecule type" value="Genomic_DNA"/>
</dbReference>
<dbReference type="STRING" id="571298.SAMN04488026_108711"/>
<dbReference type="RefSeq" id="WP_093163636.1">
    <property type="nucleotide sequence ID" value="NZ_FNEK01000087.1"/>
</dbReference>
<gene>
    <name evidence="1" type="ORF">SAMN04488026_108711</name>
</gene>
<evidence type="ECO:0000313" key="2">
    <source>
        <dbReference type="Proteomes" id="UP000199382"/>
    </source>
</evidence>
<protein>
    <submittedName>
        <fullName evidence="1">Uncharacterized protein</fullName>
    </submittedName>
</protein>
<dbReference type="AlphaFoldDB" id="A0A1G9KBW6"/>
<sequence length="102" mass="10120">MGKIGIALISLVVGLGVGAWGGLNLGGGAMMGVGVATGLSSGICATVQAAKEEGLLTAEQVDQVLNRAAQDISGKAELAEGEQMIGSADQCAEFMQKLQEAG</sequence>
<evidence type="ECO:0000313" key="1">
    <source>
        <dbReference type="EMBL" id="SDL46763.1"/>
    </source>
</evidence>
<organism evidence="1 2">
    <name type="scientific">Aliiruegeria lutimaris</name>
    <dbReference type="NCBI Taxonomy" id="571298"/>
    <lineage>
        <taxon>Bacteria</taxon>
        <taxon>Pseudomonadati</taxon>
        <taxon>Pseudomonadota</taxon>
        <taxon>Alphaproteobacteria</taxon>
        <taxon>Rhodobacterales</taxon>
        <taxon>Roseobacteraceae</taxon>
        <taxon>Aliiruegeria</taxon>
    </lineage>
</organism>
<keyword evidence="2" id="KW-1185">Reference proteome</keyword>